<dbReference type="SUPFAM" id="SSF51419">
    <property type="entry name" value="PLP-binding barrel"/>
    <property type="match status" value="1"/>
</dbReference>
<evidence type="ECO:0000313" key="5">
    <source>
        <dbReference type="Proteomes" id="UP000271010"/>
    </source>
</evidence>
<dbReference type="Proteomes" id="UP000271010">
    <property type="component" value="Unassembled WGS sequence"/>
</dbReference>
<dbReference type="SMART" id="SM01119">
    <property type="entry name" value="D-ser_dehydrat"/>
    <property type="match status" value="1"/>
</dbReference>
<dbReference type="Gene3D" id="2.40.37.20">
    <property type="entry name" value="D-serine dehydratase-like domain"/>
    <property type="match status" value="1"/>
</dbReference>
<dbReference type="Pfam" id="PF14031">
    <property type="entry name" value="D-ser_dehydrat"/>
    <property type="match status" value="1"/>
</dbReference>
<organism evidence="4 5">
    <name type="scientific">Rufibacter immobilis</name>
    <dbReference type="NCBI Taxonomy" id="1348778"/>
    <lineage>
        <taxon>Bacteria</taxon>
        <taxon>Pseudomonadati</taxon>
        <taxon>Bacteroidota</taxon>
        <taxon>Cytophagia</taxon>
        <taxon>Cytophagales</taxon>
        <taxon>Hymenobacteraceae</taxon>
        <taxon>Rufibacter</taxon>
    </lineage>
</organism>
<keyword evidence="5" id="KW-1185">Reference proteome</keyword>
<accession>A0A3M9N057</accession>
<name>A0A3M9N057_9BACT</name>
<sequence length="372" mass="41089">MPFLNQISEPTLLLHEQIARANIHRMAEKAKRQNVRLRPHFKTHQSRQVGEWFKVEGVTAITVSSAKMAQYFARHGWSDITIAFPLNRRQLSQIAELAQQINLGVTVTSADDVVFLREQLSVPVNIWVKADTGYGRTGIKTEDTAVLDAVLQEMVQTPQHTFSGFLAHAGHTYKARGKDAIAEIHAQTLAKMQALKERYDAAWPDLQLSIGDTPSCSVMEDFSGMEEIRPGNFVFYDLMQHRIGSCRLEDIAVAMACPVVALHPDRNEVILYGGAVHFSKDALPQPDGSVLFGLVVLLTEDGWGAPLPATAVVSLSQEHGVVRTSPELFSQFKVRDLVGVLPVHSCLTADLMKGYTTLQGERLEHLSGTGQS</sequence>
<evidence type="ECO:0000256" key="2">
    <source>
        <dbReference type="ARBA" id="ARBA00023239"/>
    </source>
</evidence>
<dbReference type="GO" id="GO:0008721">
    <property type="term" value="F:D-serine ammonia-lyase activity"/>
    <property type="evidence" value="ECO:0007669"/>
    <property type="project" value="TreeGrafter"/>
</dbReference>
<dbReference type="InterPro" id="IPR001608">
    <property type="entry name" value="Ala_racemase_N"/>
</dbReference>
<comment type="caution">
    <text evidence="4">The sequence shown here is derived from an EMBL/GenBank/DDBJ whole genome shotgun (WGS) entry which is preliminary data.</text>
</comment>
<reference evidence="4 5" key="1">
    <citation type="submission" date="2018-11" db="EMBL/GenBank/DDBJ databases">
        <title>Rufibacter latericius sp. nov., isolated from water in Baiyang Lake.</title>
        <authorList>
            <person name="Yang Y."/>
        </authorList>
    </citation>
    <scope>NUCLEOTIDE SEQUENCE [LARGE SCALE GENOMIC DNA]</scope>
    <source>
        <strain evidence="4 5">MCC P1</strain>
    </source>
</reference>
<dbReference type="InterPro" id="IPR042208">
    <property type="entry name" value="D-ser_dehydrat-like_sf"/>
</dbReference>
<comment type="similarity">
    <text evidence="1">Belongs to the DSD1 family.</text>
</comment>
<dbReference type="InterPro" id="IPR029066">
    <property type="entry name" value="PLP-binding_barrel"/>
</dbReference>
<dbReference type="EMBL" id="RJJE01000009">
    <property type="protein sequence ID" value="RNI30408.1"/>
    <property type="molecule type" value="Genomic_DNA"/>
</dbReference>
<feature type="domain" description="D-serine dehydratase-like" evidence="3">
    <location>
        <begin position="252"/>
        <end position="359"/>
    </location>
</feature>
<gene>
    <name evidence="4" type="ORF">EFA69_11790</name>
</gene>
<evidence type="ECO:0000259" key="3">
    <source>
        <dbReference type="SMART" id="SM01119"/>
    </source>
</evidence>
<dbReference type="AlphaFoldDB" id="A0A3M9N057"/>
<proteinExistence type="inferred from homology"/>
<dbReference type="Pfam" id="PF01168">
    <property type="entry name" value="Ala_racemase_N"/>
    <property type="match status" value="1"/>
</dbReference>
<evidence type="ECO:0000313" key="4">
    <source>
        <dbReference type="EMBL" id="RNI30408.1"/>
    </source>
</evidence>
<dbReference type="InterPro" id="IPR026956">
    <property type="entry name" value="D-ser_dehydrat-like_dom"/>
</dbReference>
<evidence type="ECO:0000256" key="1">
    <source>
        <dbReference type="ARBA" id="ARBA00005323"/>
    </source>
</evidence>
<protein>
    <submittedName>
        <fullName evidence="4">Alanine racemase</fullName>
    </submittedName>
</protein>
<dbReference type="OrthoDB" id="9788869at2"/>
<dbReference type="PANTHER" id="PTHR28004">
    <property type="entry name" value="ZGC:162816-RELATED"/>
    <property type="match status" value="1"/>
</dbReference>
<dbReference type="PANTHER" id="PTHR28004:SF2">
    <property type="entry name" value="D-SERINE DEHYDRATASE"/>
    <property type="match status" value="1"/>
</dbReference>
<dbReference type="InterPro" id="IPR051466">
    <property type="entry name" value="D-amino_acid_metab_enzyme"/>
</dbReference>
<dbReference type="GO" id="GO:0036088">
    <property type="term" value="P:D-serine catabolic process"/>
    <property type="evidence" value="ECO:0007669"/>
    <property type="project" value="TreeGrafter"/>
</dbReference>
<dbReference type="Gene3D" id="3.20.20.10">
    <property type="entry name" value="Alanine racemase"/>
    <property type="match status" value="1"/>
</dbReference>
<keyword evidence="2" id="KW-0456">Lyase</keyword>